<reference evidence="2 3" key="1">
    <citation type="journal article" date="2019" name="Emerg. Microbes Infect.">
        <title>Comprehensive subspecies identification of 175 nontuberculous mycobacteria species based on 7547 genomic profiles.</title>
        <authorList>
            <person name="Matsumoto Y."/>
            <person name="Kinjo T."/>
            <person name="Motooka D."/>
            <person name="Nabeya D."/>
            <person name="Jung N."/>
            <person name="Uechi K."/>
            <person name="Horii T."/>
            <person name="Iida T."/>
            <person name="Fujita J."/>
            <person name="Nakamura S."/>
        </authorList>
    </citation>
    <scope>NUCLEOTIDE SEQUENCE [LARGE SCALE GENOMIC DNA]</scope>
    <source>
        <strain evidence="2 3">JCM 15657</strain>
    </source>
</reference>
<accession>A0A7I7NNK1</accession>
<dbReference type="Proteomes" id="UP000466396">
    <property type="component" value="Chromosome"/>
</dbReference>
<organism evidence="2 3">
    <name type="scientific">Mycobacterium lacus</name>
    <dbReference type="NCBI Taxonomy" id="169765"/>
    <lineage>
        <taxon>Bacteria</taxon>
        <taxon>Bacillati</taxon>
        <taxon>Actinomycetota</taxon>
        <taxon>Actinomycetes</taxon>
        <taxon>Mycobacteriales</taxon>
        <taxon>Mycobacteriaceae</taxon>
        <taxon>Mycobacterium</taxon>
    </lineage>
</organism>
<proteinExistence type="predicted"/>
<feature type="region of interest" description="Disordered" evidence="1">
    <location>
        <begin position="15"/>
        <end position="88"/>
    </location>
</feature>
<evidence type="ECO:0000313" key="3">
    <source>
        <dbReference type="Proteomes" id="UP000466396"/>
    </source>
</evidence>
<evidence type="ECO:0000313" key="2">
    <source>
        <dbReference type="EMBL" id="BBX98100.1"/>
    </source>
</evidence>
<keyword evidence="3" id="KW-1185">Reference proteome</keyword>
<feature type="compositionally biased region" description="Gly residues" evidence="1">
    <location>
        <begin position="52"/>
        <end position="61"/>
    </location>
</feature>
<protein>
    <submittedName>
        <fullName evidence="2">Uncharacterized protein</fullName>
    </submittedName>
</protein>
<evidence type="ECO:0000256" key="1">
    <source>
        <dbReference type="SAM" id="MobiDB-lite"/>
    </source>
</evidence>
<dbReference type="KEGG" id="mlj:MLAC_33940"/>
<gene>
    <name evidence="2" type="ORF">MLAC_33940</name>
</gene>
<dbReference type="AlphaFoldDB" id="A0A7I7NNK1"/>
<name>A0A7I7NNK1_9MYCO</name>
<dbReference type="EMBL" id="AP022581">
    <property type="protein sequence ID" value="BBX98100.1"/>
    <property type="molecule type" value="Genomic_DNA"/>
</dbReference>
<sequence>MTAVITSEASIIIGNAKKVGPRATDEPDKNSAAMTPRVATDMTTGNTRTSGPGDGNDGNSGGAATTISVATNAGGRRGVVTLPTVGRR</sequence>